<organism evidence="1">
    <name type="scientific">hydrothermal vent metagenome</name>
    <dbReference type="NCBI Taxonomy" id="652676"/>
    <lineage>
        <taxon>unclassified sequences</taxon>
        <taxon>metagenomes</taxon>
        <taxon>ecological metagenomes</taxon>
    </lineage>
</organism>
<evidence type="ECO:0000313" key="1">
    <source>
        <dbReference type="EMBL" id="VAX38135.1"/>
    </source>
</evidence>
<protein>
    <submittedName>
        <fullName evidence="1">Uncharacterized protein</fullName>
    </submittedName>
</protein>
<gene>
    <name evidence="1" type="ORF">MNBD_UNCLBAC01-570</name>
</gene>
<dbReference type="Gene3D" id="3.10.129.10">
    <property type="entry name" value="Hotdog Thioesterase"/>
    <property type="match status" value="1"/>
</dbReference>
<dbReference type="Pfam" id="PF13279">
    <property type="entry name" value="4HBT_2"/>
    <property type="match status" value="1"/>
</dbReference>
<reference evidence="1" key="1">
    <citation type="submission" date="2018-06" db="EMBL/GenBank/DDBJ databases">
        <authorList>
            <person name="Zhirakovskaya E."/>
        </authorList>
    </citation>
    <scope>NUCLEOTIDE SEQUENCE</scope>
</reference>
<dbReference type="CDD" id="cd00586">
    <property type="entry name" value="4HBT"/>
    <property type="match status" value="1"/>
</dbReference>
<dbReference type="InterPro" id="IPR029069">
    <property type="entry name" value="HotDog_dom_sf"/>
</dbReference>
<proteinExistence type="predicted"/>
<name>A0A3B1DZR8_9ZZZZ</name>
<dbReference type="EMBL" id="UOGJ01000151">
    <property type="protein sequence ID" value="VAX38135.1"/>
    <property type="molecule type" value="Genomic_DNA"/>
</dbReference>
<accession>A0A3B1DZR8</accession>
<dbReference type="SUPFAM" id="SSF54637">
    <property type="entry name" value="Thioesterase/thiol ester dehydrase-isomerase"/>
    <property type="match status" value="1"/>
</dbReference>
<dbReference type="AlphaFoldDB" id="A0A3B1DZR8"/>
<sequence>MRRKLGKYFKTQENDPAPLLAKAEKRVSFSDVDIMGIVWHGRYAQYFEEGFAALGRMYDLSYQKFYEEGVRAPIVQMHVDYHRPMMLDEICKIEARLIWNEGARLNIEYSIFKEDGRIAATGYTVQMFMNAQAQEPYLVSPDLLVQCRKKWISGEFQC</sequence>